<dbReference type="OrthoDB" id="2963168at2759"/>
<dbReference type="Gene3D" id="3.90.640.10">
    <property type="entry name" value="Actin, Chain A, domain 4"/>
    <property type="match status" value="1"/>
</dbReference>
<dbReference type="SUPFAM" id="SSF53067">
    <property type="entry name" value="Actin-like ATPase domain"/>
    <property type="match status" value="2"/>
</dbReference>
<dbReference type="AlphaFoldDB" id="A0A2V1DPZ9"/>
<dbReference type="EMBL" id="KZ805375">
    <property type="protein sequence ID" value="PVI00348.1"/>
    <property type="molecule type" value="Genomic_DNA"/>
</dbReference>
<evidence type="ECO:0000256" key="1">
    <source>
        <dbReference type="ARBA" id="ARBA00022741"/>
    </source>
</evidence>
<dbReference type="CDD" id="cd10170">
    <property type="entry name" value="ASKHA_NBD_HSP70"/>
    <property type="match status" value="1"/>
</dbReference>
<reference evidence="3 4" key="1">
    <citation type="journal article" date="2018" name="Sci. Rep.">
        <title>Comparative genomics provides insights into the lifestyle and reveals functional heterogeneity of dark septate endophytic fungi.</title>
        <authorList>
            <person name="Knapp D.G."/>
            <person name="Nemeth J.B."/>
            <person name="Barry K."/>
            <person name="Hainaut M."/>
            <person name="Henrissat B."/>
            <person name="Johnson J."/>
            <person name="Kuo A."/>
            <person name="Lim J.H.P."/>
            <person name="Lipzen A."/>
            <person name="Nolan M."/>
            <person name="Ohm R.A."/>
            <person name="Tamas L."/>
            <person name="Grigoriev I.V."/>
            <person name="Spatafora J.W."/>
            <person name="Nagy L.G."/>
            <person name="Kovacs G.M."/>
        </authorList>
    </citation>
    <scope>NUCLEOTIDE SEQUENCE [LARGE SCALE GENOMIC DNA]</scope>
    <source>
        <strain evidence="3 4">DSE2036</strain>
    </source>
</reference>
<dbReference type="InterPro" id="IPR013126">
    <property type="entry name" value="Hsp_70_fam"/>
</dbReference>
<proteinExistence type="predicted"/>
<dbReference type="InterPro" id="IPR043129">
    <property type="entry name" value="ATPase_NBD"/>
</dbReference>
<evidence type="ECO:0000313" key="3">
    <source>
        <dbReference type="EMBL" id="PVI00348.1"/>
    </source>
</evidence>
<organism evidence="3 4">
    <name type="scientific">Periconia macrospinosa</name>
    <dbReference type="NCBI Taxonomy" id="97972"/>
    <lineage>
        <taxon>Eukaryota</taxon>
        <taxon>Fungi</taxon>
        <taxon>Dikarya</taxon>
        <taxon>Ascomycota</taxon>
        <taxon>Pezizomycotina</taxon>
        <taxon>Dothideomycetes</taxon>
        <taxon>Pleosporomycetidae</taxon>
        <taxon>Pleosporales</taxon>
        <taxon>Massarineae</taxon>
        <taxon>Periconiaceae</taxon>
        <taxon>Periconia</taxon>
    </lineage>
</organism>
<dbReference type="GO" id="GO:0140662">
    <property type="term" value="F:ATP-dependent protein folding chaperone"/>
    <property type="evidence" value="ECO:0007669"/>
    <property type="project" value="InterPro"/>
</dbReference>
<keyword evidence="2" id="KW-0067">ATP-binding</keyword>
<name>A0A2V1DPZ9_9PLEO</name>
<dbReference type="Gene3D" id="3.30.420.40">
    <property type="match status" value="2"/>
</dbReference>
<dbReference type="STRING" id="97972.A0A2V1DPZ9"/>
<protein>
    <submittedName>
        <fullName evidence="3">Hsp70 family protein</fullName>
    </submittedName>
</protein>
<evidence type="ECO:0000313" key="4">
    <source>
        <dbReference type="Proteomes" id="UP000244855"/>
    </source>
</evidence>
<evidence type="ECO:0000256" key="2">
    <source>
        <dbReference type="ARBA" id="ARBA00022840"/>
    </source>
</evidence>
<accession>A0A2V1DPZ9</accession>
<sequence>MVTPSKPKGNRLVIGIDYGTTFTGVSYCELSANSGMEQRIQIVHNWPSANDKTGTKEKVPSEIAYTPEGIKWGAQIPVHTKRHMWTKLDLDPTPTSESDRIRMEQLEAAIGGPIVLRKPLDIVADFLAQVKAHLIKNLDNQYGPNLWKSLPITLVLTVPAVWSDAAKDRTLQAFSQAGFNKVDLPNLESTITTTEPEAAALYTINSIRGSVRNEQLKKGDGFVICDMGGGTVDLIAYRVSSINPTTIEEATVGTGDQCGGSFVERGFLTWLEKKLGVDDFVKIAGNKAQDLPRIALPAKMGKLIQKFTQDAKSGFSGTEEAWLGLPHPLGQIEEDEQRGISEGEIHLTSDDMIEIFEMPLEKTRKLLSEQIKQAEMNDTKLKYIFMVGGFAESTYVFEKLKQFIQSQGKIQVVRPDYAWSAIVRGATTKGLEECQLQLHKDARQPIQARKCRRHYGTPCRPHFDKRKHREEDAHFSQYTGKKVAKNQVKWSVSKGQHLSTTATVHGIVELSARFWLHQDKKATARLLASDSDSAPKGSRENDVYEVATLKVDLSSVPAQNFHKKRSPSGILYMELDYQVVLSVGSILEYSVKVDNKTYGSVTATYG</sequence>
<dbReference type="PANTHER" id="PTHR14187">
    <property type="entry name" value="ALPHA KINASE/ELONGATION FACTOR 2 KINASE"/>
    <property type="match status" value="1"/>
</dbReference>
<dbReference type="Pfam" id="PF00012">
    <property type="entry name" value="HSP70"/>
    <property type="match status" value="1"/>
</dbReference>
<dbReference type="GO" id="GO:0005524">
    <property type="term" value="F:ATP binding"/>
    <property type="evidence" value="ECO:0007669"/>
    <property type="project" value="UniProtKB-KW"/>
</dbReference>
<dbReference type="Proteomes" id="UP000244855">
    <property type="component" value="Unassembled WGS sequence"/>
</dbReference>
<gene>
    <name evidence="3" type="ORF">DM02DRAFT_642516</name>
</gene>
<keyword evidence="4" id="KW-1185">Reference proteome</keyword>
<keyword evidence="1" id="KW-0547">Nucleotide-binding</keyword>
<dbReference type="PANTHER" id="PTHR14187:SF82">
    <property type="entry name" value="FAMILY CHAPERONE, PUTATIVE (AFU_ORTHOLOGUE AFUA_7G08575)-RELATED"/>
    <property type="match status" value="1"/>
</dbReference>